<dbReference type="GO" id="GO:0005815">
    <property type="term" value="C:microtubule organizing center"/>
    <property type="evidence" value="ECO:0007669"/>
    <property type="project" value="InterPro"/>
</dbReference>
<feature type="region of interest" description="Disordered" evidence="4">
    <location>
        <begin position="190"/>
        <end position="220"/>
    </location>
</feature>
<organism evidence="6 7">
    <name type="scientific">Cytospora leucostoma</name>
    <dbReference type="NCBI Taxonomy" id="1230097"/>
    <lineage>
        <taxon>Eukaryota</taxon>
        <taxon>Fungi</taxon>
        <taxon>Dikarya</taxon>
        <taxon>Ascomycota</taxon>
        <taxon>Pezizomycotina</taxon>
        <taxon>Sordariomycetes</taxon>
        <taxon>Sordariomycetidae</taxon>
        <taxon>Diaporthales</taxon>
        <taxon>Cytosporaceae</taxon>
        <taxon>Cytospora</taxon>
    </lineage>
</organism>
<evidence type="ECO:0000313" key="7">
    <source>
        <dbReference type="Proteomes" id="UP000285146"/>
    </source>
</evidence>
<feature type="compositionally biased region" description="Polar residues" evidence="4">
    <location>
        <begin position="442"/>
        <end position="451"/>
    </location>
</feature>
<feature type="compositionally biased region" description="Polar residues" evidence="4">
    <location>
        <begin position="749"/>
        <end position="760"/>
    </location>
</feature>
<gene>
    <name evidence="6" type="ORF">VPNG_01346</name>
</gene>
<feature type="domain" description="Centrosomin N-terminal motif 1" evidence="5">
    <location>
        <begin position="98"/>
        <end position="165"/>
    </location>
</feature>
<protein>
    <recommendedName>
        <fullName evidence="5">Centrosomin N-terminal motif 1 domain-containing protein</fullName>
    </recommendedName>
</protein>
<feature type="compositionally biased region" description="Polar residues" evidence="4">
    <location>
        <begin position="639"/>
        <end position="656"/>
    </location>
</feature>
<dbReference type="STRING" id="1230097.A0A423XMC9"/>
<feature type="compositionally biased region" description="Basic and acidic residues" evidence="4">
    <location>
        <begin position="426"/>
        <end position="440"/>
    </location>
</feature>
<feature type="coiled-coil region" evidence="3">
    <location>
        <begin position="98"/>
        <end position="181"/>
    </location>
</feature>
<dbReference type="EMBL" id="LKEB01000003">
    <property type="protein sequence ID" value="ROW17194.1"/>
    <property type="molecule type" value="Genomic_DNA"/>
</dbReference>
<dbReference type="InParanoid" id="A0A423XMC9"/>
<feature type="compositionally biased region" description="Low complexity" evidence="4">
    <location>
        <begin position="53"/>
        <end position="70"/>
    </location>
</feature>
<feature type="compositionally biased region" description="Polar residues" evidence="4">
    <location>
        <begin position="720"/>
        <end position="730"/>
    </location>
</feature>
<feature type="region of interest" description="Disordered" evidence="4">
    <location>
        <begin position="536"/>
        <end position="568"/>
    </location>
</feature>
<feature type="region of interest" description="Disordered" evidence="4">
    <location>
        <begin position="613"/>
        <end position="778"/>
    </location>
</feature>
<dbReference type="Proteomes" id="UP000285146">
    <property type="component" value="Unassembled WGS sequence"/>
</dbReference>
<dbReference type="GO" id="GO:0005737">
    <property type="term" value="C:cytoplasm"/>
    <property type="evidence" value="ECO:0007669"/>
    <property type="project" value="UniProtKB-SubCell"/>
</dbReference>
<accession>A0A423XMC9</accession>
<keyword evidence="7" id="KW-1185">Reference proteome</keyword>
<feature type="compositionally biased region" description="Polar residues" evidence="4">
    <location>
        <begin position="852"/>
        <end position="862"/>
    </location>
</feature>
<feature type="compositionally biased region" description="Polar residues" evidence="4">
    <location>
        <begin position="401"/>
        <end position="423"/>
    </location>
</feature>
<evidence type="ECO:0000256" key="2">
    <source>
        <dbReference type="ARBA" id="ARBA00022490"/>
    </source>
</evidence>
<feature type="compositionally biased region" description="Basic and acidic residues" evidence="4">
    <location>
        <begin position="318"/>
        <end position="330"/>
    </location>
</feature>
<evidence type="ECO:0000259" key="5">
    <source>
        <dbReference type="Pfam" id="PF07989"/>
    </source>
</evidence>
<dbReference type="Pfam" id="PF07989">
    <property type="entry name" value="Cnn_1N"/>
    <property type="match status" value="1"/>
</dbReference>
<sequence length="888" mass="96068">MGSNVERPPTPIAKTSIKDSHSSSKQEPQSTLLHERLQLERRSEIQRNLNRLAGEMSGAGAAGSRAATATPKQSDITDVGRPGSKDGGGDTGKKGLALKEMEQTMSTLHKQNFDLKLELFHRRERQSVLEDKLEALEEEFAASKETNEVLQQALEKRDKAVEEAVHMIVSLETRIELLLREREMVRQVDADNISPPRLAQAESTPHNDNVESSEASDTTVVRTTQGLTRMPSCLSVQTENTENLRNVYLGTQGSLLSLSRTEPRVENVGTMMSPSMSVLSESSFTSIYGDRPVPDTHLRHAEAKALVMNTPTRPNRRNTLDTRDVPRESIELGDTGSPLNDRPDLGSSAAMHNVQQPILPGKDFERAATVKPIKPQSLVRVRNSKEKPTPSRRVITDISAARSQTLPPTPDTMSSSRIQSQCPDDNPVHDQSPEDSRFSDPTRFTTDQAQGVESEHWRFKDSDVAQPPSVTAFTGRNEFSPGTYFENRLSVPRRPRSADETTISRHKGGWDSGSEPDDAASEVSSFDYWMREGLRPSNGGLGRAPHRARTSHRMSSRGSTDLFGFPPESTSWKPDGRYGSLGGLRYIGDDAPLAPALDALGASLPAPESGLFGSGVAGPSSPRPAGTAVAPPPAPYRRSSLQARTQVPGTSMTARTPGSLGRHHDTESGRTGYFYGQPQSSPGGWQAHVPQGATPTSRIRPQAQEEDGTTNQKRHYPPTASYQQQQQTARPRSRGLTSLFRRSLGTAHPQPSASVPNDQSPFPPPKDKDESEFTTGPIPAWEIPSYQAVEEASATPPPILRNRIPGTGMGASGGAALHAKPRNTRYGKSNGGPGLGAGLSTVLGTHDGGAPLTSSSQEQENFLASAGQGHGRRWFGLGRVAGLKHGGP</sequence>
<feature type="compositionally biased region" description="Polar residues" evidence="4">
    <location>
        <begin position="201"/>
        <end position="220"/>
    </location>
</feature>
<dbReference type="OrthoDB" id="10251744at2759"/>
<feature type="region of interest" description="Disordered" evidence="4">
    <location>
        <begin position="837"/>
        <end position="869"/>
    </location>
</feature>
<evidence type="ECO:0000256" key="4">
    <source>
        <dbReference type="SAM" id="MobiDB-lite"/>
    </source>
</evidence>
<dbReference type="AlphaFoldDB" id="A0A423XMC9"/>
<keyword evidence="3" id="KW-0175">Coiled coil</keyword>
<evidence type="ECO:0000256" key="1">
    <source>
        <dbReference type="ARBA" id="ARBA00004496"/>
    </source>
</evidence>
<name>A0A423XMC9_9PEZI</name>
<comment type="caution">
    <text evidence="6">The sequence shown here is derived from an EMBL/GenBank/DDBJ whole genome shotgun (WGS) entry which is preliminary data.</text>
</comment>
<feature type="region of interest" description="Disordered" evidence="4">
    <location>
        <begin position="491"/>
        <end position="519"/>
    </location>
</feature>
<dbReference type="InterPro" id="IPR012943">
    <property type="entry name" value="Cnn_1N"/>
</dbReference>
<reference evidence="6 7" key="1">
    <citation type="submission" date="2015-09" db="EMBL/GenBank/DDBJ databases">
        <title>Host preference determinants of Valsa canker pathogens revealed by comparative genomics.</title>
        <authorList>
            <person name="Yin Z."/>
            <person name="Huang L."/>
        </authorList>
    </citation>
    <scope>NUCLEOTIDE SEQUENCE [LARGE SCALE GENOMIC DNA]</scope>
    <source>
        <strain evidence="6 7">SXYLt</strain>
    </source>
</reference>
<comment type="subcellular location">
    <subcellularLocation>
        <location evidence="1">Cytoplasm</location>
    </subcellularLocation>
</comment>
<feature type="region of interest" description="Disordered" evidence="4">
    <location>
        <begin position="1"/>
        <end position="94"/>
    </location>
</feature>
<keyword evidence="2" id="KW-0963">Cytoplasm</keyword>
<feature type="compositionally biased region" description="Basic and acidic residues" evidence="4">
    <location>
        <begin position="83"/>
        <end position="94"/>
    </location>
</feature>
<feature type="compositionally biased region" description="Basic residues" evidence="4">
    <location>
        <begin position="544"/>
        <end position="555"/>
    </location>
</feature>
<evidence type="ECO:0000313" key="6">
    <source>
        <dbReference type="EMBL" id="ROW17194.1"/>
    </source>
</evidence>
<feature type="compositionally biased region" description="Basic and acidic residues" evidence="4">
    <location>
        <begin position="33"/>
        <end position="45"/>
    </location>
</feature>
<evidence type="ECO:0000256" key="3">
    <source>
        <dbReference type="SAM" id="Coils"/>
    </source>
</evidence>
<proteinExistence type="predicted"/>
<feature type="region of interest" description="Disordered" evidence="4">
    <location>
        <begin position="310"/>
        <end position="455"/>
    </location>
</feature>